<evidence type="ECO:0000313" key="2">
    <source>
        <dbReference type="Proteomes" id="UP000315295"/>
    </source>
</evidence>
<proteinExistence type="predicted"/>
<name>A0A540K598_MALBA</name>
<dbReference type="AlphaFoldDB" id="A0A540K598"/>
<comment type="caution">
    <text evidence="1">The sequence shown here is derived from an EMBL/GenBank/DDBJ whole genome shotgun (WGS) entry which is preliminary data.</text>
</comment>
<sequence length="81" mass="9314">MAVLEEHSSDVSTSLHPNSKLLHIVYRCQKEKDDEGINKRNFTDKHKHAKGIKKEVITSQEDTWRFGKPVDPSSLTYAISY</sequence>
<dbReference type="EMBL" id="VIEB01003764">
    <property type="protein sequence ID" value="TQD69377.1"/>
    <property type="molecule type" value="Genomic_DNA"/>
</dbReference>
<reference evidence="1 2" key="1">
    <citation type="journal article" date="2019" name="G3 (Bethesda)">
        <title>Sequencing of a Wild Apple (Malus baccata) Genome Unravels the Differences Between Cultivated and Wild Apple Species Regarding Disease Resistance and Cold Tolerance.</title>
        <authorList>
            <person name="Chen X."/>
        </authorList>
    </citation>
    <scope>NUCLEOTIDE SEQUENCE [LARGE SCALE GENOMIC DNA]</scope>
    <source>
        <strain evidence="2">cv. Shandingzi</strain>
        <tissue evidence="1">Leaves</tissue>
    </source>
</reference>
<evidence type="ECO:0000313" key="1">
    <source>
        <dbReference type="EMBL" id="TQD69377.1"/>
    </source>
</evidence>
<accession>A0A540K598</accession>
<dbReference type="Proteomes" id="UP000315295">
    <property type="component" value="Unassembled WGS sequence"/>
</dbReference>
<gene>
    <name evidence="1" type="ORF">C1H46_045089</name>
</gene>
<keyword evidence="2" id="KW-1185">Reference proteome</keyword>
<protein>
    <submittedName>
        <fullName evidence="1">Uncharacterized protein</fullName>
    </submittedName>
</protein>
<organism evidence="1 2">
    <name type="scientific">Malus baccata</name>
    <name type="common">Siberian crab apple</name>
    <name type="synonym">Pyrus baccata</name>
    <dbReference type="NCBI Taxonomy" id="106549"/>
    <lineage>
        <taxon>Eukaryota</taxon>
        <taxon>Viridiplantae</taxon>
        <taxon>Streptophyta</taxon>
        <taxon>Embryophyta</taxon>
        <taxon>Tracheophyta</taxon>
        <taxon>Spermatophyta</taxon>
        <taxon>Magnoliopsida</taxon>
        <taxon>eudicotyledons</taxon>
        <taxon>Gunneridae</taxon>
        <taxon>Pentapetalae</taxon>
        <taxon>rosids</taxon>
        <taxon>fabids</taxon>
        <taxon>Rosales</taxon>
        <taxon>Rosaceae</taxon>
        <taxon>Amygdaloideae</taxon>
        <taxon>Maleae</taxon>
        <taxon>Malus</taxon>
    </lineage>
</organism>